<organism evidence="2 3">
    <name type="scientific">Schizothecium vesticola</name>
    <dbReference type="NCBI Taxonomy" id="314040"/>
    <lineage>
        <taxon>Eukaryota</taxon>
        <taxon>Fungi</taxon>
        <taxon>Dikarya</taxon>
        <taxon>Ascomycota</taxon>
        <taxon>Pezizomycotina</taxon>
        <taxon>Sordariomycetes</taxon>
        <taxon>Sordariomycetidae</taxon>
        <taxon>Sordariales</taxon>
        <taxon>Schizotheciaceae</taxon>
        <taxon>Schizothecium</taxon>
    </lineage>
</organism>
<proteinExistence type="predicted"/>
<accession>A0AA40EPY1</accession>
<dbReference type="Gene3D" id="1.10.510.10">
    <property type="entry name" value="Transferase(Phosphotransferase) domain 1"/>
    <property type="match status" value="1"/>
</dbReference>
<dbReference type="PANTHER" id="PTHR37542:SF1">
    <property type="entry name" value="PRION-INHIBITION AND PROPAGATION HELO DOMAIN-CONTAINING PROTEIN"/>
    <property type="match status" value="1"/>
</dbReference>
<evidence type="ECO:0000313" key="3">
    <source>
        <dbReference type="Proteomes" id="UP001172155"/>
    </source>
</evidence>
<keyword evidence="3" id="KW-1185">Reference proteome</keyword>
<dbReference type="Proteomes" id="UP001172155">
    <property type="component" value="Unassembled WGS sequence"/>
</dbReference>
<keyword evidence="2" id="KW-0034">Amyloid</keyword>
<dbReference type="AlphaFoldDB" id="A0AA40EPY1"/>
<gene>
    <name evidence="2" type="ORF">B0T18DRAFT_328249</name>
</gene>
<dbReference type="InterPro" id="IPR038305">
    <property type="entry name" value="HeLo_sf"/>
</dbReference>
<feature type="domain" description="Prion-inhibition and propagation HeLo" evidence="1">
    <location>
        <begin position="5"/>
        <end position="242"/>
    </location>
</feature>
<protein>
    <submittedName>
        <fullName evidence="2">Prion-inhibition and propagation-domain-containing protein</fullName>
    </submittedName>
</protein>
<dbReference type="SUPFAM" id="SSF56112">
    <property type="entry name" value="Protein kinase-like (PK-like)"/>
    <property type="match status" value="1"/>
</dbReference>
<dbReference type="EMBL" id="JAUKUD010000005">
    <property type="protein sequence ID" value="KAK0743306.1"/>
    <property type="molecule type" value="Genomic_DNA"/>
</dbReference>
<dbReference type="InterPro" id="IPR029498">
    <property type="entry name" value="HeLo_dom"/>
</dbReference>
<evidence type="ECO:0000259" key="1">
    <source>
        <dbReference type="Pfam" id="PF14479"/>
    </source>
</evidence>
<keyword evidence="2" id="KW-0640">Prion</keyword>
<dbReference type="Gene3D" id="1.20.120.1020">
    <property type="entry name" value="Prion-inhibition and propagation, HeLo domain"/>
    <property type="match status" value="1"/>
</dbReference>
<evidence type="ECO:0000313" key="2">
    <source>
        <dbReference type="EMBL" id="KAK0743306.1"/>
    </source>
</evidence>
<dbReference type="Pfam" id="PF14479">
    <property type="entry name" value="HeLo"/>
    <property type="match status" value="1"/>
</dbReference>
<reference evidence="2" key="1">
    <citation type="submission" date="2023-06" db="EMBL/GenBank/DDBJ databases">
        <title>Genome-scale phylogeny and comparative genomics of the fungal order Sordariales.</title>
        <authorList>
            <consortium name="Lawrence Berkeley National Laboratory"/>
            <person name="Hensen N."/>
            <person name="Bonometti L."/>
            <person name="Westerberg I."/>
            <person name="Brannstrom I.O."/>
            <person name="Guillou S."/>
            <person name="Cros-Aarteil S."/>
            <person name="Calhoun S."/>
            <person name="Haridas S."/>
            <person name="Kuo A."/>
            <person name="Mondo S."/>
            <person name="Pangilinan J."/>
            <person name="Riley R."/>
            <person name="LaButti K."/>
            <person name="Andreopoulos B."/>
            <person name="Lipzen A."/>
            <person name="Chen C."/>
            <person name="Yanf M."/>
            <person name="Daum C."/>
            <person name="Ng V."/>
            <person name="Clum A."/>
            <person name="Steindorff A."/>
            <person name="Ohm R."/>
            <person name="Martin F."/>
            <person name="Silar P."/>
            <person name="Natvig D."/>
            <person name="Lalanne C."/>
            <person name="Gautier V."/>
            <person name="Ament-velasquez S.L."/>
            <person name="Kruys A."/>
            <person name="Hutchinson M.I."/>
            <person name="Powell A.J."/>
            <person name="Barry K."/>
            <person name="Miller A.N."/>
            <person name="Grigoriev I.V."/>
            <person name="Debuchy R."/>
            <person name="Gladieux P."/>
            <person name="Thoren M.H."/>
            <person name="Johannesson H."/>
        </authorList>
    </citation>
    <scope>NUCLEOTIDE SEQUENCE</scope>
    <source>
        <strain evidence="2">SMH3187-1</strain>
    </source>
</reference>
<dbReference type="InterPro" id="IPR011009">
    <property type="entry name" value="Kinase-like_dom_sf"/>
</dbReference>
<comment type="caution">
    <text evidence="2">The sequence shown here is derived from an EMBL/GenBank/DDBJ whole genome shotgun (WGS) entry which is preliminary data.</text>
</comment>
<dbReference type="PANTHER" id="PTHR37542">
    <property type="entry name" value="HELO DOMAIN-CONTAINING PROTEIN-RELATED"/>
    <property type="match status" value="1"/>
</dbReference>
<name>A0AA40EPY1_9PEZI</name>
<sequence>MEAAGLATGVISLAFDVFDNTIRIFKFLSALVDMPQNCEKYRLQLIMEYNRVLAWGKAAGLVDVPEGSTLAATLGTNATELVTIIARIQWLLSEFRDLNARYGNELNPYVEKTGSGSADSGWPDEKAVVEAKSTDLDVVKQVSSLAVSYEAKKKSQKRRWGRVQNFLERAGHNAKEVVTHPSRVRWVSIDEAAFKGLLEDLHALTERLHELMRGHRQREIDDITAKTYREMILARNDVQDLRYMLDAVGSLIATSSNTRSEKAAHRNDRTLQDLVQLKKISRTSESILAQLSRDGALDVQKSTNEAGISVRNYTAEFAADFFWIDNPPSPTRCARGYLMDGEESTPVWVEWKTIGDVAVGSLKDKETALRTIALAEMLHIQKPASLYTPECIGYFDDREISGIDRYGWIFKMPPCDAENLTDMASLYHLLGNDDFKPGLSQRLSLASKLCTTVLDLHAVNWLHKGIFSDNVLFHFPSVLSDDNGITTHLGPYDVEKPILSGFELSRPDGSQTTAREANPLWDLYRWPGIQRQPPTERNSRKTYDLYSLGLVLLEIAHWKPLREILLLGPKDGPDVSLKDSKLVRDWLLSVQGRERFADAKKPNPLDELKNIMGDRYWRAVTTCIWAHGDKGLGVGEHDEQSNDSDVGTLLQEAFTVRVVDELAAISL</sequence>